<dbReference type="Gene3D" id="1.20.5.520">
    <property type="entry name" value="Single helix bin"/>
    <property type="match status" value="2"/>
</dbReference>
<gene>
    <name evidence="6" type="ORF">HNAJ_LOCUS4932</name>
</gene>
<dbReference type="AlphaFoldDB" id="A0A0R3TCZ5"/>
<dbReference type="InterPro" id="IPR001152">
    <property type="entry name" value="Beta-thymosin"/>
</dbReference>
<dbReference type="WBParaSite" id="HNAJ_0000493401-mRNA-1">
    <property type="protein sequence ID" value="HNAJ_0000493401-mRNA-1"/>
    <property type="gene ID" value="HNAJ_0000493401"/>
</dbReference>
<dbReference type="PANTHER" id="PTHR20940">
    <property type="entry name" value="TETRA THYMOSIN"/>
    <property type="match status" value="1"/>
</dbReference>
<dbReference type="GO" id="GO:0005829">
    <property type="term" value="C:cytosol"/>
    <property type="evidence" value="ECO:0007669"/>
    <property type="project" value="TreeGrafter"/>
</dbReference>
<comment type="subcellular location">
    <subcellularLocation>
        <location evidence="1">Cytoplasm</location>
        <location evidence="1">Cytoskeleton</location>
    </subcellularLocation>
</comment>
<dbReference type="EMBL" id="UZAE01003838">
    <property type="protein sequence ID" value="VDO00792.1"/>
    <property type="molecule type" value="Genomic_DNA"/>
</dbReference>
<reference evidence="8" key="1">
    <citation type="submission" date="2017-02" db="UniProtKB">
        <authorList>
            <consortium name="WormBaseParasite"/>
        </authorList>
    </citation>
    <scope>IDENTIFICATION</scope>
</reference>
<evidence type="ECO:0000256" key="1">
    <source>
        <dbReference type="ARBA" id="ARBA00004245"/>
    </source>
</evidence>
<dbReference type="InterPro" id="IPR038386">
    <property type="entry name" value="Beta-thymosin_sf"/>
</dbReference>
<dbReference type="GO" id="GO:0003785">
    <property type="term" value="F:actin monomer binding"/>
    <property type="evidence" value="ECO:0007669"/>
    <property type="project" value="InterPro"/>
</dbReference>
<keyword evidence="7" id="KW-1185">Reference proteome</keyword>
<proteinExistence type="inferred from homology"/>
<comment type="similarity">
    <text evidence="2">Belongs to the thymosin beta family.</text>
</comment>
<evidence type="ECO:0000256" key="4">
    <source>
        <dbReference type="ARBA" id="ARBA00023212"/>
    </source>
</evidence>
<dbReference type="PANTHER" id="PTHR20940:SF1">
    <property type="entry name" value="CIBOULOT, ISOFORM A"/>
    <property type="match status" value="1"/>
</dbReference>
<accession>A0A0R3TCZ5</accession>
<sequence>MSKAPEIVSEVADFNRSGLNHVEPEVKNPLPTPDDVAKEKIEADLMKEIEQGTKLKHTTTTEKVYIPSAEEIKEEKIEAQKNPHARS</sequence>
<keyword evidence="3" id="KW-0963">Cytoplasm</keyword>
<name>A0A0R3TCZ5_RODNA</name>
<reference evidence="6 7" key="2">
    <citation type="submission" date="2018-11" db="EMBL/GenBank/DDBJ databases">
        <authorList>
            <consortium name="Pathogen Informatics"/>
        </authorList>
    </citation>
    <scope>NUCLEOTIDE SEQUENCE [LARGE SCALE GENOMIC DNA]</scope>
</reference>
<protein>
    <submittedName>
        <fullName evidence="8">WH2 domain-containing protein</fullName>
    </submittedName>
</protein>
<evidence type="ECO:0000256" key="3">
    <source>
        <dbReference type="ARBA" id="ARBA00022490"/>
    </source>
</evidence>
<evidence type="ECO:0000313" key="8">
    <source>
        <dbReference type="WBParaSite" id="HNAJ_0000493401-mRNA-1"/>
    </source>
</evidence>
<dbReference type="PROSITE" id="PS51082">
    <property type="entry name" value="WH2"/>
    <property type="match status" value="1"/>
</dbReference>
<evidence type="ECO:0000256" key="2">
    <source>
        <dbReference type="ARBA" id="ARBA00009511"/>
    </source>
</evidence>
<evidence type="ECO:0000313" key="6">
    <source>
        <dbReference type="EMBL" id="VDO00792.1"/>
    </source>
</evidence>
<dbReference type="STRING" id="102285.A0A0R3TCZ5"/>
<evidence type="ECO:0000313" key="7">
    <source>
        <dbReference type="Proteomes" id="UP000278807"/>
    </source>
</evidence>
<evidence type="ECO:0000259" key="5">
    <source>
        <dbReference type="PROSITE" id="PS51082"/>
    </source>
</evidence>
<dbReference type="GO" id="GO:0007015">
    <property type="term" value="P:actin filament organization"/>
    <property type="evidence" value="ECO:0007669"/>
    <property type="project" value="InterPro"/>
</dbReference>
<dbReference type="SMART" id="SM00152">
    <property type="entry name" value="THY"/>
    <property type="match status" value="2"/>
</dbReference>
<dbReference type="InterPro" id="IPR003124">
    <property type="entry name" value="WH2_dom"/>
</dbReference>
<feature type="domain" description="WH2" evidence="5">
    <location>
        <begin position="41"/>
        <end position="58"/>
    </location>
</feature>
<keyword evidence="4" id="KW-0206">Cytoskeleton</keyword>
<dbReference type="Proteomes" id="UP000278807">
    <property type="component" value="Unassembled WGS sequence"/>
</dbReference>
<dbReference type="OrthoDB" id="2151618at2759"/>
<organism evidence="8">
    <name type="scientific">Rodentolepis nana</name>
    <name type="common">Dwarf tapeworm</name>
    <name type="synonym">Hymenolepis nana</name>
    <dbReference type="NCBI Taxonomy" id="102285"/>
    <lineage>
        <taxon>Eukaryota</taxon>
        <taxon>Metazoa</taxon>
        <taxon>Spiralia</taxon>
        <taxon>Lophotrochozoa</taxon>
        <taxon>Platyhelminthes</taxon>
        <taxon>Cestoda</taxon>
        <taxon>Eucestoda</taxon>
        <taxon>Cyclophyllidea</taxon>
        <taxon>Hymenolepididae</taxon>
        <taxon>Rodentolepis</taxon>
    </lineage>
</organism>
<dbReference type="GO" id="GO:0005856">
    <property type="term" value="C:cytoskeleton"/>
    <property type="evidence" value="ECO:0007669"/>
    <property type="project" value="UniProtKB-SubCell"/>
</dbReference>
<dbReference type="Pfam" id="PF01290">
    <property type="entry name" value="Thymosin"/>
    <property type="match status" value="2"/>
</dbReference>